<gene>
    <name evidence="2" type="ORF">ACFFNY_22730</name>
</gene>
<name>A0ABV5W1F3_9BACL</name>
<sequence>MLTPITLRGRLVCLEPMTMDHVDDLCSAALEDRSTYDYTNVPQGREETKRYIEGALTSFDKGRTLPFVVRHIETDRIVGTTRYLDLEVFSWPPPWPPGVASGPSPADATPPTVAEIGSTWYAASVQRTGVNTECKLLMLAHAFDSWNAIRVTLKTDARNMRSRSAIQRLGAAFEGIRRAHVPASDGGVRDTAYYSIVADEWPAVRTNLLERLQRGMKRPTE</sequence>
<comment type="caution">
    <text evidence="2">The sequence shown here is derived from an EMBL/GenBank/DDBJ whole genome shotgun (WGS) entry which is preliminary data.</text>
</comment>
<proteinExistence type="predicted"/>
<evidence type="ECO:0000259" key="1">
    <source>
        <dbReference type="Pfam" id="PF13302"/>
    </source>
</evidence>
<dbReference type="InterPro" id="IPR000182">
    <property type="entry name" value="GNAT_dom"/>
</dbReference>
<dbReference type="Proteomes" id="UP001589619">
    <property type="component" value="Unassembled WGS sequence"/>
</dbReference>
<reference evidence="2 3" key="1">
    <citation type="submission" date="2024-09" db="EMBL/GenBank/DDBJ databases">
        <authorList>
            <person name="Sun Q."/>
            <person name="Mori K."/>
        </authorList>
    </citation>
    <scope>NUCLEOTIDE SEQUENCE [LARGE SCALE GENOMIC DNA]</scope>
    <source>
        <strain evidence="2 3">JCM 12520</strain>
    </source>
</reference>
<evidence type="ECO:0000313" key="2">
    <source>
        <dbReference type="EMBL" id="MFB9754396.1"/>
    </source>
</evidence>
<dbReference type="PANTHER" id="PTHR43610:SF1">
    <property type="entry name" value="N-ACETYLTRANSFERASE DOMAIN-CONTAINING PROTEIN"/>
    <property type="match status" value="1"/>
</dbReference>
<dbReference type="Pfam" id="PF13302">
    <property type="entry name" value="Acetyltransf_3"/>
    <property type="match status" value="1"/>
</dbReference>
<keyword evidence="3" id="KW-1185">Reference proteome</keyword>
<accession>A0ABV5W1F3</accession>
<feature type="domain" description="N-acetyltransferase" evidence="1">
    <location>
        <begin position="12"/>
        <end position="171"/>
    </location>
</feature>
<dbReference type="SUPFAM" id="SSF55729">
    <property type="entry name" value="Acyl-CoA N-acyltransferases (Nat)"/>
    <property type="match status" value="1"/>
</dbReference>
<dbReference type="EMBL" id="JBHMAG010000015">
    <property type="protein sequence ID" value="MFB9754396.1"/>
    <property type="molecule type" value="Genomic_DNA"/>
</dbReference>
<organism evidence="2 3">
    <name type="scientific">Paenibacillus hodogayensis</name>
    <dbReference type="NCBI Taxonomy" id="279208"/>
    <lineage>
        <taxon>Bacteria</taxon>
        <taxon>Bacillati</taxon>
        <taxon>Bacillota</taxon>
        <taxon>Bacilli</taxon>
        <taxon>Bacillales</taxon>
        <taxon>Paenibacillaceae</taxon>
        <taxon>Paenibacillus</taxon>
    </lineage>
</organism>
<dbReference type="PANTHER" id="PTHR43610">
    <property type="entry name" value="BLL6696 PROTEIN"/>
    <property type="match status" value="1"/>
</dbReference>
<protein>
    <submittedName>
        <fullName evidence="2">GNAT family protein</fullName>
    </submittedName>
</protein>
<dbReference type="InterPro" id="IPR016181">
    <property type="entry name" value="Acyl_CoA_acyltransferase"/>
</dbReference>
<dbReference type="RefSeq" id="WP_344916212.1">
    <property type="nucleotide sequence ID" value="NZ_BAAAYO010000018.1"/>
</dbReference>
<evidence type="ECO:0000313" key="3">
    <source>
        <dbReference type="Proteomes" id="UP001589619"/>
    </source>
</evidence>
<dbReference type="Gene3D" id="3.40.630.30">
    <property type="match status" value="1"/>
</dbReference>